<name>A0AA37LYI8_9PEZI</name>
<dbReference type="EMBL" id="BPPX01000034">
    <property type="protein sequence ID" value="GJC88691.1"/>
    <property type="molecule type" value="Genomic_DNA"/>
</dbReference>
<protein>
    <submittedName>
        <fullName evidence="1">Uncharacterized protein</fullName>
    </submittedName>
</protein>
<organism evidence="1 2">
    <name type="scientific">Colletotrichum liriopes</name>
    <dbReference type="NCBI Taxonomy" id="708192"/>
    <lineage>
        <taxon>Eukaryota</taxon>
        <taxon>Fungi</taxon>
        <taxon>Dikarya</taxon>
        <taxon>Ascomycota</taxon>
        <taxon>Pezizomycotina</taxon>
        <taxon>Sordariomycetes</taxon>
        <taxon>Hypocreomycetidae</taxon>
        <taxon>Glomerellales</taxon>
        <taxon>Glomerellaceae</taxon>
        <taxon>Colletotrichum</taxon>
        <taxon>Colletotrichum spaethianum species complex</taxon>
    </lineage>
</organism>
<reference evidence="1 2" key="1">
    <citation type="submission" date="2021-07" db="EMBL/GenBank/DDBJ databases">
        <title>Genome data of Colletotrichum spaethianum.</title>
        <authorList>
            <person name="Utami Y.D."/>
            <person name="Hiruma K."/>
        </authorList>
    </citation>
    <scope>NUCLEOTIDE SEQUENCE [LARGE SCALE GENOMIC DNA]</scope>
    <source>
        <strain evidence="1 2">MAFF 242679</strain>
    </source>
</reference>
<accession>A0AA37LYI8</accession>
<keyword evidence="2" id="KW-1185">Reference proteome</keyword>
<sequence length="61" mass="6524">MEIGMGMLEPRGLRSASLGAPGVDSAASMSLDSFERHFKGETPSLAPPVVYEGIFDVLENR</sequence>
<proteinExistence type="predicted"/>
<comment type="caution">
    <text evidence="1">The sequence shown here is derived from an EMBL/GenBank/DDBJ whole genome shotgun (WGS) entry which is preliminary data.</text>
</comment>
<evidence type="ECO:0000313" key="2">
    <source>
        <dbReference type="Proteomes" id="UP001055172"/>
    </source>
</evidence>
<dbReference type="AlphaFoldDB" id="A0AA37LYI8"/>
<evidence type="ECO:0000313" key="1">
    <source>
        <dbReference type="EMBL" id="GJC88691.1"/>
    </source>
</evidence>
<dbReference type="Proteomes" id="UP001055172">
    <property type="component" value="Unassembled WGS sequence"/>
</dbReference>
<gene>
    <name evidence="1" type="ORF">ColLi_11529</name>
</gene>